<proteinExistence type="predicted"/>
<dbReference type="EMBL" id="BKZQ01000031">
    <property type="protein sequence ID" value="GER70959.1"/>
    <property type="molecule type" value="Genomic_DNA"/>
</dbReference>
<protein>
    <submittedName>
        <fullName evidence="1">Uncharacterized protein</fullName>
    </submittedName>
</protein>
<dbReference type="AlphaFoldDB" id="A0A5J4JI48"/>
<organism evidence="1 2">
    <name type="scientific">Weizmannia acidilactici</name>
    <dbReference type="NCBI Taxonomy" id="2607726"/>
    <lineage>
        <taxon>Bacteria</taxon>
        <taxon>Bacillati</taxon>
        <taxon>Bacillota</taxon>
        <taxon>Bacilli</taxon>
        <taxon>Bacillales</taxon>
        <taxon>Bacillaceae</taxon>
        <taxon>Heyndrickxia</taxon>
    </lineage>
</organism>
<gene>
    <name evidence="1" type="ORF">BpJC7_22620</name>
</gene>
<evidence type="ECO:0000313" key="2">
    <source>
        <dbReference type="Proteomes" id="UP000391919"/>
    </source>
</evidence>
<keyword evidence="2" id="KW-1185">Reference proteome</keyword>
<reference evidence="1 2" key="1">
    <citation type="submission" date="2019-09" db="EMBL/GenBank/DDBJ databases">
        <title>Draft genome sequence of Bacillus sp. JC-7.</title>
        <authorList>
            <person name="Tanaka N."/>
            <person name="Shiwa Y."/>
            <person name="Fujita N."/>
            <person name="Tanasupawat S."/>
        </authorList>
    </citation>
    <scope>NUCLEOTIDE SEQUENCE [LARGE SCALE GENOMIC DNA]</scope>
    <source>
        <strain evidence="1 2">JC-7</strain>
    </source>
</reference>
<accession>A0A5J4JI48</accession>
<evidence type="ECO:0000313" key="1">
    <source>
        <dbReference type="EMBL" id="GER70959.1"/>
    </source>
</evidence>
<comment type="caution">
    <text evidence="1">The sequence shown here is derived from an EMBL/GenBank/DDBJ whole genome shotgun (WGS) entry which is preliminary data.</text>
</comment>
<sequence>MGVSFENSFDQKEKIKEMRTKLEKQVAVGIWLQFIGHFIEVLGLYELLQLNEDLISEGDVQIASGSFIGTIGHLLEAIAVSSQIFTNDKNQKLNEQKLAVTGDSLVSLGAAIEVSGGLEILKEEETGHSTRLVP</sequence>
<dbReference type="Proteomes" id="UP000391919">
    <property type="component" value="Unassembled WGS sequence"/>
</dbReference>
<dbReference type="RefSeq" id="WP_151680909.1">
    <property type="nucleotide sequence ID" value="NZ_BKZP01000032.1"/>
</dbReference>
<name>A0A5J4JI48_9BACI</name>